<dbReference type="GO" id="GO:0006950">
    <property type="term" value="P:response to stress"/>
    <property type="evidence" value="ECO:0007669"/>
    <property type="project" value="TreeGrafter"/>
</dbReference>
<dbReference type="InterPro" id="IPR036390">
    <property type="entry name" value="WH_DNA-bd_sf"/>
</dbReference>
<gene>
    <name evidence="3" type="ORF">EV140_0891</name>
</gene>
<dbReference type="PRINTS" id="PR00598">
    <property type="entry name" value="HTHMARR"/>
</dbReference>
<keyword evidence="3" id="KW-0238">DNA-binding</keyword>
<feature type="domain" description="HTH marR-type" evidence="2">
    <location>
        <begin position="40"/>
        <end position="175"/>
    </location>
</feature>
<keyword evidence="4" id="KW-1185">Reference proteome</keyword>
<feature type="compositionally biased region" description="Basic and acidic residues" evidence="1">
    <location>
        <begin position="11"/>
        <end position="36"/>
    </location>
</feature>
<dbReference type="Gene3D" id="1.10.10.10">
    <property type="entry name" value="Winged helix-like DNA-binding domain superfamily/Winged helix DNA-binding domain"/>
    <property type="match status" value="1"/>
</dbReference>
<evidence type="ECO:0000259" key="2">
    <source>
        <dbReference type="PROSITE" id="PS50995"/>
    </source>
</evidence>
<evidence type="ECO:0000313" key="4">
    <source>
        <dbReference type="Proteomes" id="UP000292408"/>
    </source>
</evidence>
<dbReference type="PANTHER" id="PTHR33164">
    <property type="entry name" value="TRANSCRIPTIONAL REGULATOR, MARR FAMILY"/>
    <property type="match status" value="1"/>
</dbReference>
<dbReference type="Pfam" id="PF12802">
    <property type="entry name" value="MarR_2"/>
    <property type="match status" value="1"/>
</dbReference>
<sequence>MSELSGGPGEQSHDDVRSRDRVASIQAEWRRERPEIDPSPQGLIGRLHRLAAHLTVELESVYRDFGLSTGEFDVLAALRRAGEPYERTPGELAERTMITSGGLTKRCDRLESAGLIERRVAETDRRGRVVALTPDGLDLIDRAYEAHMRNEHRLIAALTADERGAIEGGLAHWLAQFEAQEGADHGV</sequence>
<reference evidence="3 4" key="1">
    <citation type="journal article" date="2015" name="Stand. Genomic Sci.">
        <title>Genomic Encyclopedia of Bacterial and Archaeal Type Strains, Phase III: the genomes of soil and plant-associated and newly described type strains.</title>
        <authorList>
            <person name="Whitman W.B."/>
            <person name="Woyke T."/>
            <person name="Klenk H.P."/>
            <person name="Zhou Y."/>
            <person name="Lilburn T.G."/>
            <person name="Beck B.J."/>
            <person name="De Vos P."/>
            <person name="Vandamme P."/>
            <person name="Eisen J.A."/>
            <person name="Garrity G."/>
            <person name="Hugenholtz P."/>
            <person name="Kyrpides N.C."/>
        </authorList>
    </citation>
    <scope>NUCLEOTIDE SEQUENCE [LARGE SCALE GENOMIC DNA]</scope>
    <source>
        <strain evidence="3 4">AC4r</strain>
    </source>
</reference>
<evidence type="ECO:0000313" key="3">
    <source>
        <dbReference type="EMBL" id="RZT62368.1"/>
    </source>
</evidence>
<dbReference type="InterPro" id="IPR000835">
    <property type="entry name" value="HTH_MarR-typ"/>
</dbReference>
<dbReference type="GO" id="GO:0003700">
    <property type="term" value="F:DNA-binding transcription factor activity"/>
    <property type="evidence" value="ECO:0007669"/>
    <property type="project" value="InterPro"/>
</dbReference>
<dbReference type="InterPro" id="IPR036388">
    <property type="entry name" value="WH-like_DNA-bd_sf"/>
</dbReference>
<dbReference type="SMART" id="SM00347">
    <property type="entry name" value="HTH_MARR"/>
    <property type="match status" value="1"/>
</dbReference>
<feature type="region of interest" description="Disordered" evidence="1">
    <location>
        <begin position="1"/>
        <end position="37"/>
    </location>
</feature>
<dbReference type="GO" id="GO:0003677">
    <property type="term" value="F:DNA binding"/>
    <property type="evidence" value="ECO:0007669"/>
    <property type="project" value="UniProtKB-KW"/>
</dbReference>
<dbReference type="PROSITE" id="PS50995">
    <property type="entry name" value="HTH_MARR_2"/>
    <property type="match status" value="1"/>
</dbReference>
<dbReference type="SUPFAM" id="SSF46785">
    <property type="entry name" value="Winged helix' DNA-binding domain"/>
    <property type="match status" value="1"/>
</dbReference>
<dbReference type="Proteomes" id="UP000292408">
    <property type="component" value="Unassembled WGS sequence"/>
</dbReference>
<protein>
    <submittedName>
        <fullName evidence="3">DNA-binding MarR family transcriptional regulator</fullName>
    </submittedName>
</protein>
<proteinExistence type="predicted"/>
<dbReference type="PANTHER" id="PTHR33164:SF104">
    <property type="entry name" value="TRANSCRIPTIONAL REGULATORY PROTEIN"/>
    <property type="match status" value="1"/>
</dbReference>
<name>A0A4Q7TRD4_9MICO</name>
<dbReference type="InterPro" id="IPR011991">
    <property type="entry name" value="ArsR-like_HTH"/>
</dbReference>
<dbReference type="AlphaFoldDB" id="A0A4Q7TRD4"/>
<comment type="caution">
    <text evidence="3">The sequence shown here is derived from an EMBL/GenBank/DDBJ whole genome shotgun (WGS) entry which is preliminary data.</text>
</comment>
<accession>A0A4Q7TRD4</accession>
<dbReference type="EMBL" id="SGXT01000013">
    <property type="protein sequence ID" value="RZT62368.1"/>
    <property type="molecule type" value="Genomic_DNA"/>
</dbReference>
<dbReference type="RefSeq" id="WP_241971289.1">
    <property type="nucleotide sequence ID" value="NZ_SGXT01000013.1"/>
</dbReference>
<organism evidence="3 4">
    <name type="scientific">Microcella alkaliphila</name>
    <dbReference type="NCBI Taxonomy" id="279828"/>
    <lineage>
        <taxon>Bacteria</taxon>
        <taxon>Bacillati</taxon>
        <taxon>Actinomycetota</taxon>
        <taxon>Actinomycetes</taxon>
        <taxon>Micrococcales</taxon>
        <taxon>Microbacteriaceae</taxon>
        <taxon>Microcella</taxon>
    </lineage>
</organism>
<evidence type="ECO:0000256" key="1">
    <source>
        <dbReference type="SAM" id="MobiDB-lite"/>
    </source>
</evidence>
<dbReference type="InterPro" id="IPR039422">
    <property type="entry name" value="MarR/SlyA-like"/>
</dbReference>
<dbReference type="CDD" id="cd00090">
    <property type="entry name" value="HTH_ARSR"/>
    <property type="match status" value="1"/>
</dbReference>